<dbReference type="InterPro" id="IPR005618">
    <property type="entry name" value="OMPW"/>
</dbReference>
<evidence type="ECO:0000256" key="2">
    <source>
        <dbReference type="SAM" id="SignalP"/>
    </source>
</evidence>
<comment type="similarity">
    <text evidence="1">Belongs to the OmpW/AlkL family.</text>
</comment>
<dbReference type="EMBL" id="QYUK01000011">
    <property type="protein sequence ID" value="RJF86408.1"/>
    <property type="molecule type" value="Genomic_DNA"/>
</dbReference>
<evidence type="ECO:0000313" key="4">
    <source>
        <dbReference type="Proteomes" id="UP000284605"/>
    </source>
</evidence>
<accession>A0A418W8T7</accession>
<dbReference type="AlphaFoldDB" id="A0A418W8T7"/>
<evidence type="ECO:0000256" key="1">
    <source>
        <dbReference type="ARBA" id="ARBA00009330"/>
    </source>
</evidence>
<keyword evidence="2" id="KW-0732">Signal</keyword>
<feature type="chain" id="PRO_5019332530" evidence="2">
    <location>
        <begin position="25"/>
        <end position="207"/>
    </location>
</feature>
<dbReference type="PANTHER" id="PTHR36920">
    <property type="match status" value="1"/>
</dbReference>
<dbReference type="RefSeq" id="WP_119777046.1">
    <property type="nucleotide sequence ID" value="NZ_QYUK01000011.1"/>
</dbReference>
<reference evidence="3 4" key="1">
    <citation type="submission" date="2018-09" db="EMBL/GenBank/DDBJ databases">
        <authorList>
            <person name="Zhu H."/>
        </authorList>
    </citation>
    <scope>NUCLEOTIDE SEQUENCE [LARGE SCALE GENOMIC DNA]</scope>
    <source>
        <strain evidence="3 4">K1W22B-8</strain>
    </source>
</reference>
<keyword evidence="4" id="KW-1185">Reference proteome</keyword>
<sequence>MIRRALLISSVVLAAVGITSSPWAADEGPWQVRVRGLGIFPDASATVDAIPGATVDIDATVTPEIDITYFITDNIALELVAATAQVGVDLKNPDLSLGHVWVLPPSLTVQYHFAPHEVIRPYLGAGANYVVFYSADQPAGPITKVEYDNAVGFVLQVGVDIPLADHWSANIDVKKIWLSTDATVNGAIKADVDIDPVLVGVGVGYRF</sequence>
<dbReference type="Proteomes" id="UP000284605">
    <property type="component" value="Unassembled WGS sequence"/>
</dbReference>
<dbReference type="SUPFAM" id="SSF56925">
    <property type="entry name" value="OMPA-like"/>
    <property type="match status" value="1"/>
</dbReference>
<protein>
    <submittedName>
        <fullName evidence="3">OmpW family protein</fullName>
    </submittedName>
</protein>
<dbReference type="Gene3D" id="2.40.160.20">
    <property type="match status" value="1"/>
</dbReference>
<dbReference type="PANTHER" id="PTHR36920:SF1">
    <property type="entry name" value="OUTER MEMBRANE PROTEIN W"/>
    <property type="match status" value="1"/>
</dbReference>
<name>A0A418W8T7_9PROT</name>
<proteinExistence type="inferred from homology"/>
<gene>
    <name evidence="3" type="ORF">D3874_04690</name>
</gene>
<dbReference type="InterPro" id="IPR011250">
    <property type="entry name" value="OMP/PagP_B-barrel"/>
</dbReference>
<comment type="caution">
    <text evidence="3">The sequence shown here is derived from an EMBL/GenBank/DDBJ whole genome shotgun (WGS) entry which is preliminary data.</text>
</comment>
<dbReference type="GO" id="GO:0055085">
    <property type="term" value="P:transmembrane transport"/>
    <property type="evidence" value="ECO:0007669"/>
    <property type="project" value="TreeGrafter"/>
</dbReference>
<dbReference type="Pfam" id="PF03922">
    <property type="entry name" value="OmpW"/>
    <property type="match status" value="1"/>
</dbReference>
<feature type="signal peptide" evidence="2">
    <location>
        <begin position="1"/>
        <end position="24"/>
    </location>
</feature>
<dbReference type="OrthoDB" id="9807574at2"/>
<dbReference type="GO" id="GO:0019867">
    <property type="term" value="C:outer membrane"/>
    <property type="evidence" value="ECO:0007669"/>
    <property type="project" value="InterPro"/>
</dbReference>
<organism evidence="3 4">
    <name type="scientific">Oleomonas cavernae</name>
    <dbReference type="NCBI Taxonomy" id="2320859"/>
    <lineage>
        <taxon>Bacteria</taxon>
        <taxon>Pseudomonadati</taxon>
        <taxon>Pseudomonadota</taxon>
        <taxon>Alphaproteobacteria</taxon>
        <taxon>Acetobacterales</taxon>
        <taxon>Acetobacteraceae</taxon>
        <taxon>Oleomonas</taxon>
    </lineage>
</organism>
<evidence type="ECO:0000313" key="3">
    <source>
        <dbReference type="EMBL" id="RJF86408.1"/>
    </source>
</evidence>